<keyword evidence="2" id="KW-1185">Reference proteome</keyword>
<reference evidence="1 2" key="1">
    <citation type="journal article" date="2020" name="Mol. Biol. Evol.">
        <title>Distinct Expression and Methylation Patterns for Genes with Different Fates following a Single Whole-Genome Duplication in Flowering Plants.</title>
        <authorList>
            <person name="Shi T."/>
            <person name="Rahmani R.S."/>
            <person name="Gugger P.F."/>
            <person name="Wang M."/>
            <person name="Li H."/>
            <person name="Zhang Y."/>
            <person name="Li Z."/>
            <person name="Wang Q."/>
            <person name="Van de Peer Y."/>
            <person name="Marchal K."/>
            <person name="Chen J."/>
        </authorList>
    </citation>
    <scope>NUCLEOTIDE SEQUENCE [LARGE SCALE GENOMIC DNA]</scope>
    <source>
        <tissue evidence="1">Leaf</tissue>
    </source>
</reference>
<evidence type="ECO:0000313" key="1">
    <source>
        <dbReference type="EMBL" id="DAD21134.1"/>
    </source>
</evidence>
<name>A0A822XI03_NELNU</name>
<sequence length="102" mass="11497">MIDVGMVQYLTSILRVIDLDHPDSPKVVNLILKALESLARVANASEQKYSTRMGSIKKNLQVQMVVLKIRQPHFCLVKLWSMVRGGSDFSTGFYRRCGSTPL</sequence>
<organism evidence="1 2">
    <name type="scientific">Nelumbo nucifera</name>
    <name type="common">Sacred lotus</name>
    <dbReference type="NCBI Taxonomy" id="4432"/>
    <lineage>
        <taxon>Eukaryota</taxon>
        <taxon>Viridiplantae</taxon>
        <taxon>Streptophyta</taxon>
        <taxon>Embryophyta</taxon>
        <taxon>Tracheophyta</taxon>
        <taxon>Spermatophyta</taxon>
        <taxon>Magnoliopsida</taxon>
        <taxon>Proteales</taxon>
        <taxon>Nelumbonaceae</taxon>
        <taxon>Nelumbo</taxon>
    </lineage>
</organism>
<proteinExistence type="predicted"/>
<comment type="caution">
    <text evidence="1">The sequence shown here is derived from an EMBL/GenBank/DDBJ whole genome shotgun (WGS) entry which is preliminary data.</text>
</comment>
<evidence type="ECO:0000313" key="2">
    <source>
        <dbReference type="Proteomes" id="UP000607653"/>
    </source>
</evidence>
<dbReference type="EMBL" id="DUZY01000001">
    <property type="protein sequence ID" value="DAD21134.1"/>
    <property type="molecule type" value="Genomic_DNA"/>
</dbReference>
<protein>
    <submittedName>
        <fullName evidence="1">Uncharacterized protein</fullName>
    </submittedName>
</protein>
<gene>
    <name evidence="1" type="ORF">HUJ06_022597</name>
</gene>
<accession>A0A822XI03</accession>
<dbReference type="Proteomes" id="UP000607653">
    <property type="component" value="Unassembled WGS sequence"/>
</dbReference>
<dbReference type="AlphaFoldDB" id="A0A822XI03"/>